<comment type="caution">
    <text evidence="1">The sequence shown here is derived from an EMBL/GenBank/DDBJ whole genome shotgun (WGS) entry which is preliminary data.</text>
</comment>
<dbReference type="SUPFAM" id="SSF52047">
    <property type="entry name" value="RNI-like"/>
    <property type="match status" value="1"/>
</dbReference>
<proteinExistence type="predicted"/>
<accession>A0A9D4JZ98</accession>
<reference evidence="1" key="1">
    <citation type="journal article" date="2019" name="bioRxiv">
        <title>The Genome of the Zebra Mussel, Dreissena polymorpha: A Resource for Invasive Species Research.</title>
        <authorList>
            <person name="McCartney M.A."/>
            <person name="Auch B."/>
            <person name="Kono T."/>
            <person name="Mallez S."/>
            <person name="Zhang Y."/>
            <person name="Obille A."/>
            <person name="Becker A."/>
            <person name="Abrahante J.E."/>
            <person name="Garbe J."/>
            <person name="Badalamenti J.P."/>
            <person name="Herman A."/>
            <person name="Mangelson H."/>
            <person name="Liachko I."/>
            <person name="Sullivan S."/>
            <person name="Sone E.D."/>
            <person name="Koren S."/>
            <person name="Silverstein K.A.T."/>
            <person name="Beckman K.B."/>
            <person name="Gohl D.M."/>
        </authorList>
    </citation>
    <scope>NUCLEOTIDE SEQUENCE</scope>
    <source>
        <strain evidence="1">Duluth1</strain>
        <tissue evidence="1">Whole animal</tissue>
    </source>
</reference>
<sequence>MGNALANNTTLKSLDLANNRIHQQALFELMKGLEKNKTLVVLKVCNQCVVRIISFNGVPLADVCAYIDKNNVVKKKRL</sequence>
<dbReference type="Gene3D" id="3.80.10.10">
    <property type="entry name" value="Ribonuclease Inhibitor"/>
    <property type="match status" value="1"/>
</dbReference>
<dbReference type="InterPro" id="IPR032675">
    <property type="entry name" value="LRR_dom_sf"/>
</dbReference>
<name>A0A9D4JZ98_DREPO</name>
<organism evidence="1 2">
    <name type="scientific">Dreissena polymorpha</name>
    <name type="common">Zebra mussel</name>
    <name type="synonym">Mytilus polymorpha</name>
    <dbReference type="NCBI Taxonomy" id="45954"/>
    <lineage>
        <taxon>Eukaryota</taxon>
        <taxon>Metazoa</taxon>
        <taxon>Spiralia</taxon>
        <taxon>Lophotrochozoa</taxon>
        <taxon>Mollusca</taxon>
        <taxon>Bivalvia</taxon>
        <taxon>Autobranchia</taxon>
        <taxon>Heteroconchia</taxon>
        <taxon>Euheterodonta</taxon>
        <taxon>Imparidentia</taxon>
        <taxon>Neoheterodontei</taxon>
        <taxon>Myida</taxon>
        <taxon>Dreissenoidea</taxon>
        <taxon>Dreissenidae</taxon>
        <taxon>Dreissena</taxon>
    </lineage>
</organism>
<keyword evidence="2" id="KW-1185">Reference proteome</keyword>
<evidence type="ECO:0000313" key="1">
    <source>
        <dbReference type="EMBL" id="KAH3830300.1"/>
    </source>
</evidence>
<dbReference type="AlphaFoldDB" id="A0A9D4JZ98"/>
<dbReference type="EMBL" id="JAIWYP010000004">
    <property type="protein sequence ID" value="KAH3830300.1"/>
    <property type="molecule type" value="Genomic_DNA"/>
</dbReference>
<evidence type="ECO:0000313" key="2">
    <source>
        <dbReference type="Proteomes" id="UP000828390"/>
    </source>
</evidence>
<reference evidence="1" key="2">
    <citation type="submission" date="2020-11" db="EMBL/GenBank/DDBJ databases">
        <authorList>
            <person name="McCartney M.A."/>
            <person name="Auch B."/>
            <person name="Kono T."/>
            <person name="Mallez S."/>
            <person name="Becker A."/>
            <person name="Gohl D.M."/>
            <person name="Silverstein K.A.T."/>
            <person name="Koren S."/>
            <person name="Bechman K.B."/>
            <person name="Herman A."/>
            <person name="Abrahante J.E."/>
            <person name="Garbe J."/>
        </authorList>
    </citation>
    <scope>NUCLEOTIDE SEQUENCE</scope>
    <source>
        <strain evidence="1">Duluth1</strain>
        <tissue evidence="1">Whole animal</tissue>
    </source>
</reference>
<gene>
    <name evidence="1" type="ORF">DPMN_103540</name>
</gene>
<dbReference type="Proteomes" id="UP000828390">
    <property type="component" value="Unassembled WGS sequence"/>
</dbReference>
<protein>
    <submittedName>
        <fullName evidence="1">Uncharacterized protein</fullName>
    </submittedName>
</protein>